<dbReference type="Proteomes" id="UP001151760">
    <property type="component" value="Unassembled WGS sequence"/>
</dbReference>
<feature type="domain" description="Reverse transcriptase Ty1/copia-type" evidence="2">
    <location>
        <begin position="3"/>
        <end position="88"/>
    </location>
</feature>
<protein>
    <submittedName>
        <fullName evidence="3">Ribonuclease H-like domain-containing protein</fullName>
    </submittedName>
</protein>
<organism evidence="3 4">
    <name type="scientific">Tanacetum coccineum</name>
    <dbReference type="NCBI Taxonomy" id="301880"/>
    <lineage>
        <taxon>Eukaryota</taxon>
        <taxon>Viridiplantae</taxon>
        <taxon>Streptophyta</taxon>
        <taxon>Embryophyta</taxon>
        <taxon>Tracheophyta</taxon>
        <taxon>Spermatophyta</taxon>
        <taxon>Magnoliopsida</taxon>
        <taxon>eudicotyledons</taxon>
        <taxon>Gunneridae</taxon>
        <taxon>Pentapetalae</taxon>
        <taxon>asterids</taxon>
        <taxon>campanulids</taxon>
        <taxon>Asterales</taxon>
        <taxon>Asteraceae</taxon>
        <taxon>Asteroideae</taxon>
        <taxon>Anthemideae</taxon>
        <taxon>Anthemidinae</taxon>
        <taxon>Tanacetum</taxon>
    </lineage>
</organism>
<dbReference type="PANTHER" id="PTHR11439:SF495">
    <property type="entry name" value="REVERSE TRANSCRIPTASE, RNA-DEPENDENT DNA POLYMERASE-RELATED"/>
    <property type="match status" value="1"/>
</dbReference>
<gene>
    <name evidence="3" type="ORF">Tco_1124410</name>
</gene>
<proteinExistence type="predicted"/>
<evidence type="ECO:0000313" key="3">
    <source>
        <dbReference type="EMBL" id="GJU07980.1"/>
    </source>
</evidence>
<evidence type="ECO:0000313" key="4">
    <source>
        <dbReference type="Proteomes" id="UP001151760"/>
    </source>
</evidence>
<evidence type="ECO:0000259" key="2">
    <source>
        <dbReference type="Pfam" id="PF07727"/>
    </source>
</evidence>
<reference evidence="3" key="1">
    <citation type="journal article" date="2022" name="Int. J. Mol. Sci.">
        <title>Draft Genome of Tanacetum Coccineum: Genomic Comparison of Closely Related Tanacetum-Family Plants.</title>
        <authorList>
            <person name="Yamashiro T."/>
            <person name="Shiraishi A."/>
            <person name="Nakayama K."/>
            <person name="Satake H."/>
        </authorList>
    </citation>
    <scope>NUCLEOTIDE SEQUENCE</scope>
</reference>
<dbReference type="PANTHER" id="PTHR11439">
    <property type="entry name" value="GAG-POL-RELATED RETROTRANSPOSON"/>
    <property type="match status" value="1"/>
</dbReference>
<dbReference type="CDD" id="cd09272">
    <property type="entry name" value="RNase_HI_RT_Ty1"/>
    <property type="match status" value="1"/>
</dbReference>
<reference evidence="3" key="2">
    <citation type="submission" date="2022-01" db="EMBL/GenBank/DDBJ databases">
        <authorList>
            <person name="Yamashiro T."/>
            <person name="Shiraishi A."/>
            <person name="Satake H."/>
            <person name="Nakayama K."/>
        </authorList>
    </citation>
    <scope>NUCLEOTIDE SEQUENCE</scope>
</reference>
<dbReference type="Pfam" id="PF07727">
    <property type="entry name" value="RVT_2"/>
    <property type="match status" value="1"/>
</dbReference>
<accession>A0ABQ5J655</accession>
<dbReference type="InterPro" id="IPR013103">
    <property type="entry name" value="RVT_2"/>
</dbReference>
<dbReference type="EMBL" id="BQNB010021590">
    <property type="protein sequence ID" value="GJU07980.1"/>
    <property type="molecule type" value="Genomic_DNA"/>
</dbReference>
<name>A0ABQ5J655_9ASTR</name>
<feature type="compositionally biased region" description="Polar residues" evidence="1">
    <location>
        <begin position="387"/>
        <end position="407"/>
    </location>
</feature>
<comment type="caution">
    <text evidence="3">The sequence shown here is derived from an EMBL/GenBank/DDBJ whole genome shotgun (WGS) entry which is preliminary data.</text>
</comment>
<feature type="region of interest" description="Disordered" evidence="1">
    <location>
        <begin position="365"/>
        <end position="437"/>
    </location>
</feature>
<sequence>MGFMVYQMDIKSAFLYGTIDEKVYVSQPLGFVDPKFPKKVVKALYGLHQAPRAWYATLSTFLLKSGYRRGTIDKTLFIKKDKNDIMLVQMSSMGELTFFLGLQVKQKEDVLHYDLEALVQDEEAADVDVHLYRSMIGSLMYLKGKPKLGLWYPRESSFDLESYFDSDYARANLDRKSTTGGCQFLSRRLILWQCKKQIIVATSTTEVEYVAAANCYGQNLVFHSKTKHIKIRHHFIRDAYEKKLIQGRQDGSQIKATISGQTVLISESSIRRDLLFNDDNGIDCLTLAEIYENLPLIGLKSTSWDQFPTNVASAVICLATDKTFNFSIMIFDGMNRNLEARRNFLCIQGHVTPLFPTMLVPAAVEEGEGSRTHTEPQPTPSPTQPSVGDQTHVTESSSRPENTQNSRKTLEGTGGSERDQVQLPHDSPLSGGHTYDRAEGGLNLEELFVLCTNLSNRVFALETSKDAQAT</sequence>
<keyword evidence="4" id="KW-1185">Reference proteome</keyword>
<evidence type="ECO:0000256" key="1">
    <source>
        <dbReference type="SAM" id="MobiDB-lite"/>
    </source>
</evidence>